<dbReference type="Proteomes" id="UP001056778">
    <property type="component" value="Chromosome 3"/>
</dbReference>
<evidence type="ECO:0000313" key="1">
    <source>
        <dbReference type="EMBL" id="KAI4465928.1"/>
    </source>
</evidence>
<dbReference type="EMBL" id="CM043017">
    <property type="protein sequence ID" value="KAI4465928.1"/>
    <property type="molecule type" value="Genomic_DNA"/>
</dbReference>
<proteinExistence type="predicted"/>
<name>A0ACB9TGI6_HOLOL</name>
<comment type="caution">
    <text evidence="1">The sequence shown here is derived from an EMBL/GenBank/DDBJ whole genome shotgun (WGS) entry which is preliminary data.</text>
</comment>
<sequence length="113" mass="12157">MLITFLLIIVIILGALTKLIKSDPLWITYHVGQGLQGIFIAMLVTCNCQVLKLYTRSFKSRTGSCGSVGSSSKHPSSYGNIVPGARSFLSKGTAISKSTSLQLLTWDPTPDPV</sequence>
<protein>
    <submittedName>
        <fullName evidence="1">Uncharacterized protein</fullName>
    </submittedName>
</protein>
<gene>
    <name evidence="1" type="ORF">MML48_3g00014142</name>
</gene>
<reference evidence="1" key="1">
    <citation type="submission" date="2022-04" db="EMBL/GenBank/DDBJ databases">
        <title>Chromosome-scale genome assembly of Holotrichia oblita Faldermann.</title>
        <authorList>
            <person name="Rongchong L."/>
        </authorList>
    </citation>
    <scope>NUCLEOTIDE SEQUENCE</scope>
    <source>
        <strain evidence="1">81SQS9</strain>
    </source>
</reference>
<organism evidence="1 2">
    <name type="scientific">Holotrichia oblita</name>
    <name type="common">Chafer beetle</name>
    <dbReference type="NCBI Taxonomy" id="644536"/>
    <lineage>
        <taxon>Eukaryota</taxon>
        <taxon>Metazoa</taxon>
        <taxon>Ecdysozoa</taxon>
        <taxon>Arthropoda</taxon>
        <taxon>Hexapoda</taxon>
        <taxon>Insecta</taxon>
        <taxon>Pterygota</taxon>
        <taxon>Neoptera</taxon>
        <taxon>Endopterygota</taxon>
        <taxon>Coleoptera</taxon>
        <taxon>Polyphaga</taxon>
        <taxon>Scarabaeiformia</taxon>
        <taxon>Scarabaeidae</taxon>
        <taxon>Melolonthinae</taxon>
        <taxon>Holotrichia</taxon>
    </lineage>
</organism>
<accession>A0ACB9TGI6</accession>
<evidence type="ECO:0000313" key="2">
    <source>
        <dbReference type="Proteomes" id="UP001056778"/>
    </source>
</evidence>
<keyword evidence="2" id="KW-1185">Reference proteome</keyword>